<evidence type="ECO:0000313" key="1">
    <source>
        <dbReference type="EMBL" id="MPM87865.1"/>
    </source>
</evidence>
<reference evidence="1" key="1">
    <citation type="submission" date="2019-08" db="EMBL/GenBank/DDBJ databases">
        <authorList>
            <person name="Kucharzyk K."/>
            <person name="Murdoch R.W."/>
            <person name="Higgins S."/>
            <person name="Loffler F."/>
        </authorList>
    </citation>
    <scope>NUCLEOTIDE SEQUENCE</scope>
</reference>
<comment type="caution">
    <text evidence="1">The sequence shown here is derived from an EMBL/GenBank/DDBJ whole genome shotgun (WGS) entry which is preliminary data.</text>
</comment>
<sequence>MNFSVMPTLMLKFVISLSCFLHCMKSMISGWSIRNMPILAPRRVPPCLTASVAALNTFIKLIGPLATPPVERTDEPAERRREKLKPVPPPLLWMSAAFLTVSKISSIESPTGKTKQAESWPSGLPAFMSVGEFGMNLSSVIRSKNTSSVLLTSLFSSKSASPCAIAFATRLNMPSMVSVKLPSTSFERYLLFNTVSALAVMLSMVFLPQ</sequence>
<proteinExistence type="predicted"/>
<accession>A0A645DF70</accession>
<gene>
    <name evidence="1" type="ORF">SDC9_134965</name>
</gene>
<name>A0A645DF70_9ZZZZ</name>
<protein>
    <submittedName>
        <fullName evidence="1">Uncharacterized protein</fullName>
    </submittedName>
</protein>
<organism evidence="1">
    <name type="scientific">bioreactor metagenome</name>
    <dbReference type="NCBI Taxonomy" id="1076179"/>
    <lineage>
        <taxon>unclassified sequences</taxon>
        <taxon>metagenomes</taxon>
        <taxon>ecological metagenomes</taxon>
    </lineage>
</organism>
<dbReference type="AlphaFoldDB" id="A0A645DF70"/>
<dbReference type="EMBL" id="VSSQ01035595">
    <property type="protein sequence ID" value="MPM87865.1"/>
    <property type="molecule type" value="Genomic_DNA"/>
</dbReference>